<evidence type="ECO:0000313" key="2">
    <source>
        <dbReference type="Proteomes" id="UP000003340"/>
    </source>
</evidence>
<protein>
    <submittedName>
        <fullName evidence="1">Uncharacterized protein</fullName>
    </submittedName>
</protein>
<dbReference type="EMBL" id="ACEC01000127">
    <property type="protein sequence ID" value="EEG28694.1"/>
    <property type="molecule type" value="Genomic_DNA"/>
</dbReference>
<gene>
    <name evidence="1" type="ORF">CLOSTMETH_03697</name>
</gene>
<dbReference type="Proteomes" id="UP000003340">
    <property type="component" value="Unassembled WGS sequence"/>
</dbReference>
<dbReference type="STRING" id="537013.CLOSTMETH_03697"/>
<reference evidence="1 2" key="2">
    <citation type="submission" date="2009-02" db="EMBL/GenBank/DDBJ databases">
        <title>Draft genome sequence of Clostridium methylpentosum (DSM 5476).</title>
        <authorList>
            <person name="Sudarsanam P."/>
            <person name="Ley R."/>
            <person name="Guruge J."/>
            <person name="Turnbaugh P.J."/>
            <person name="Mahowald M."/>
            <person name="Liep D."/>
            <person name="Gordon J."/>
        </authorList>
    </citation>
    <scope>NUCLEOTIDE SEQUENCE [LARGE SCALE GENOMIC DNA]</scope>
    <source>
        <strain evidence="1 2">DSM 5476</strain>
    </source>
</reference>
<accession>C0EIK2</accession>
<organism evidence="1 2">
    <name type="scientific">[Clostridium] methylpentosum DSM 5476</name>
    <dbReference type="NCBI Taxonomy" id="537013"/>
    <lineage>
        <taxon>Bacteria</taxon>
        <taxon>Bacillati</taxon>
        <taxon>Bacillota</taxon>
        <taxon>Clostridia</taxon>
        <taxon>Eubacteriales</taxon>
        <taxon>Oscillospiraceae</taxon>
        <taxon>Oscillospiraceae incertae sedis</taxon>
    </lineage>
</organism>
<proteinExistence type="predicted"/>
<dbReference type="AlphaFoldDB" id="C0EIK2"/>
<dbReference type="HOGENOM" id="CLU_1999937_0_0_9"/>
<sequence>MNSIFRFLNKQNKIGNQEILFLSKSVVVLIILFYFESPDNQTRCMLSSLEASSFVVSSPFLSQLFANQPKANATNVKVEDGKTLIWSNMSVEVYALICGDWLFSYQQKRLVCVAIQIVSLRNVV</sequence>
<reference evidence="1 2" key="1">
    <citation type="submission" date="2009-01" db="EMBL/GenBank/DDBJ databases">
        <authorList>
            <person name="Fulton L."/>
            <person name="Clifton S."/>
            <person name="Fulton B."/>
            <person name="Xu J."/>
            <person name="Minx P."/>
            <person name="Pepin K.H."/>
            <person name="Johnson M."/>
            <person name="Bhonagiri V."/>
            <person name="Nash W.E."/>
            <person name="Mardis E.R."/>
            <person name="Wilson R.K."/>
        </authorList>
    </citation>
    <scope>NUCLEOTIDE SEQUENCE [LARGE SCALE GENOMIC DNA]</scope>
    <source>
        <strain evidence="1 2">DSM 5476</strain>
    </source>
</reference>
<name>C0EIK2_9FIRM</name>
<keyword evidence="2" id="KW-1185">Reference proteome</keyword>
<comment type="caution">
    <text evidence="1">The sequence shown here is derived from an EMBL/GenBank/DDBJ whole genome shotgun (WGS) entry which is preliminary data.</text>
</comment>
<evidence type="ECO:0000313" key="1">
    <source>
        <dbReference type="EMBL" id="EEG28694.1"/>
    </source>
</evidence>